<dbReference type="Pfam" id="PF17039">
    <property type="entry name" value="Glyco_tran_10_N"/>
    <property type="match status" value="1"/>
</dbReference>
<evidence type="ECO:0000256" key="8">
    <source>
        <dbReference type="ARBA" id="ARBA00022989"/>
    </source>
</evidence>
<evidence type="ECO:0000256" key="11">
    <source>
        <dbReference type="ARBA" id="ARBA00023180"/>
    </source>
</evidence>
<dbReference type="InterPro" id="IPR055270">
    <property type="entry name" value="Glyco_tran_10_C"/>
</dbReference>
<sequence length="454" mass="53225">MRQRMHSLLFIEMKPTFLPIVPATRRETTSQKMYLVSRTETFAKLFFIVSFTGLFMYVALAFYSFHTAYTTVSQVGKDQDSSSEHDDSDRFDKDLKYILLWTDKSLKEHVNLEGQSPFIENGCSEINCYITTNRTILNQDVRNFDAVIFNISLLLNWSRWPIHLPKGRSQRQKYVFYGMEASDDHPICNLLVDNFFNWTWSYKFHSDIFTPFIEVKDMKGKVVAPNSNVLWSNSLTRTTNSVINVTKTRAVAWIMDKCEILSNKMLSILKLKQALKDHNLYLDIYGCGHFQCPQEDCKKMLQRDYYFYLAIEGAISEDFVSTEVLKAYDNDVVPIVVGGADYIKFLPDNSYINFQYYTEEKLAAYLDYTIRNPSLYKEYFTWKKFYTIRKANTFNGYCQLCKLLNDKKKFNSFSSYADFRKWWFTGSLKNKCIPKGAERYTDLLGYLNDSSRIG</sequence>
<dbReference type="PANTHER" id="PTHR48438">
    <property type="entry name" value="ALPHA-(1,3)-FUCOSYLTRANSFERASE C-RELATED"/>
    <property type="match status" value="1"/>
</dbReference>
<dbReference type="FunCoup" id="A0A7E5W8M0">
    <property type="interactions" value="31"/>
</dbReference>
<comment type="pathway">
    <text evidence="2">Protein modification; protein glycosylation.</text>
</comment>
<dbReference type="PANTHER" id="PTHR48438:SF1">
    <property type="entry name" value="ALPHA-(1,3)-FUCOSYLTRANSFERASE C-RELATED"/>
    <property type="match status" value="1"/>
</dbReference>
<dbReference type="SUPFAM" id="SSF53756">
    <property type="entry name" value="UDP-Glycosyltransferase/glycogen phosphorylase"/>
    <property type="match status" value="1"/>
</dbReference>
<evidence type="ECO:0000256" key="5">
    <source>
        <dbReference type="ARBA" id="ARBA00022679"/>
    </source>
</evidence>
<evidence type="ECO:0000256" key="12">
    <source>
        <dbReference type="RuleBase" id="RU003832"/>
    </source>
</evidence>
<dbReference type="Gene3D" id="3.40.50.11660">
    <property type="entry name" value="Glycosyl transferase family 10, C-terminal domain"/>
    <property type="match status" value="1"/>
</dbReference>
<evidence type="ECO:0000256" key="3">
    <source>
        <dbReference type="ARBA" id="ARBA00008919"/>
    </source>
</evidence>
<reference evidence="16" key="1">
    <citation type="submission" date="2025-08" db="UniProtKB">
        <authorList>
            <consortium name="RefSeq"/>
        </authorList>
    </citation>
    <scope>IDENTIFICATION</scope>
</reference>
<evidence type="ECO:0000313" key="15">
    <source>
        <dbReference type="Proteomes" id="UP000322000"/>
    </source>
</evidence>
<evidence type="ECO:0000259" key="14">
    <source>
        <dbReference type="Pfam" id="PF17039"/>
    </source>
</evidence>
<evidence type="ECO:0000313" key="16">
    <source>
        <dbReference type="RefSeq" id="XP_026736556.1"/>
    </source>
</evidence>
<accession>A0A7E5W8M0</accession>
<keyword evidence="7" id="KW-0735">Signal-anchor</keyword>
<dbReference type="RefSeq" id="XP_026736556.1">
    <property type="nucleotide sequence ID" value="XM_026880755.1"/>
</dbReference>
<dbReference type="AlphaFoldDB" id="A0A7E5W8M0"/>
<dbReference type="OrthoDB" id="427096at2759"/>
<comment type="similarity">
    <text evidence="3 12">Belongs to the glycosyltransferase 10 family.</text>
</comment>
<gene>
    <name evidence="16" type="primary">LOC113500083</name>
</gene>
<dbReference type="InterPro" id="IPR031481">
    <property type="entry name" value="Glyco_tran_10_N"/>
</dbReference>
<protein>
    <recommendedName>
        <fullName evidence="12">Fucosyltransferase</fullName>
        <ecNumber evidence="12">2.4.1.-</ecNumber>
    </recommendedName>
</protein>
<dbReference type="InterPro" id="IPR038577">
    <property type="entry name" value="GT10-like_C_sf"/>
</dbReference>
<dbReference type="EC" id="2.4.1.-" evidence="12"/>
<keyword evidence="9 12" id="KW-0333">Golgi apparatus</keyword>
<dbReference type="UniPathway" id="UPA00378"/>
<dbReference type="KEGG" id="tnl:113500083"/>
<keyword evidence="6 12" id="KW-0812">Transmembrane</keyword>
<keyword evidence="5 12" id="KW-0808">Transferase</keyword>
<keyword evidence="11" id="KW-0325">Glycoprotein</keyword>
<evidence type="ECO:0000256" key="9">
    <source>
        <dbReference type="ARBA" id="ARBA00023034"/>
    </source>
</evidence>
<keyword evidence="4 12" id="KW-0328">Glycosyltransferase</keyword>
<dbReference type="Proteomes" id="UP000322000">
    <property type="component" value="Chromosome 13"/>
</dbReference>
<proteinExistence type="inferred from homology"/>
<feature type="domain" description="Fucosyltransferase C-terminal" evidence="13">
    <location>
        <begin position="246"/>
        <end position="422"/>
    </location>
</feature>
<feature type="transmembrane region" description="Helical" evidence="12">
    <location>
        <begin position="42"/>
        <end position="65"/>
    </location>
</feature>
<dbReference type="Pfam" id="PF00852">
    <property type="entry name" value="Glyco_transf_10"/>
    <property type="match status" value="1"/>
</dbReference>
<dbReference type="GO" id="GO:0032580">
    <property type="term" value="C:Golgi cisterna membrane"/>
    <property type="evidence" value="ECO:0007669"/>
    <property type="project" value="UniProtKB-SubCell"/>
</dbReference>
<evidence type="ECO:0000256" key="7">
    <source>
        <dbReference type="ARBA" id="ARBA00022968"/>
    </source>
</evidence>
<evidence type="ECO:0000256" key="6">
    <source>
        <dbReference type="ARBA" id="ARBA00022692"/>
    </source>
</evidence>
<dbReference type="GeneID" id="113500083"/>
<evidence type="ECO:0000256" key="4">
    <source>
        <dbReference type="ARBA" id="ARBA00022676"/>
    </source>
</evidence>
<evidence type="ECO:0000256" key="10">
    <source>
        <dbReference type="ARBA" id="ARBA00023136"/>
    </source>
</evidence>
<name>A0A7E5W8M0_TRINI</name>
<dbReference type="GO" id="GO:0008417">
    <property type="term" value="F:fucosyltransferase activity"/>
    <property type="evidence" value="ECO:0007669"/>
    <property type="project" value="InterPro"/>
</dbReference>
<evidence type="ECO:0000256" key="2">
    <source>
        <dbReference type="ARBA" id="ARBA00004922"/>
    </source>
</evidence>
<dbReference type="InParanoid" id="A0A7E5W8M0"/>
<comment type="subcellular location">
    <subcellularLocation>
        <location evidence="1 12">Golgi apparatus</location>
        <location evidence="1 12">Golgi stack membrane</location>
        <topology evidence="1 12">Single-pass type II membrane protein</topology>
    </subcellularLocation>
</comment>
<organism evidence="15 16">
    <name type="scientific">Trichoplusia ni</name>
    <name type="common">Cabbage looper</name>
    <dbReference type="NCBI Taxonomy" id="7111"/>
    <lineage>
        <taxon>Eukaryota</taxon>
        <taxon>Metazoa</taxon>
        <taxon>Ecdysozoa</taxon>
        <taxon>Arthropoda</taxon>
        <taxon>Hexapoda</taxon>
        <taxon>Insecta</taxon>
        <taxon>Pterygota</taxon>
        <taxon>Neoptera</taxon>
        <taxon>Endopterygota</taxon>
        <taxon>Lepidoptera</taxon>
        <taxon>Glossata</taxon>
        <taxon>Ditrysia</taxon>
        <taxon>Noctuoidea</taxon>
        <taxon>Noctuidae</taxon>
        <taxon>Plusiinae</taxon>
        <taxon>Trichoplusia</taxon>
    </lineage>
</organism>
<feature type="domain" description="Fucosyltransferase N-terminal" evidence="14">
    <location>
        <begin position="95"/>
        <end position="212"/>
    </location>
</feature>
<keyword evidence="15" id="KW-1185">Reference proteome</keyword>
<evidence type="ECO:0000256" key="1">
    <source>
        <dbReference type="ARBA" id="ARBA00004447"/>
    </source>
</evidence>
<evidence type="ECO:0000259" key="13">
    <source>
        <dbReference type="Pfam" id="PF00852"/>
    </source>
</evidence>
<dbReference type="InterPro" id="IPR001503">
    <property type="entry name" value="Glyco_trans_10"/>
</dbReference>
<keyword evidence="10 12" id="KW-0472">Membrane</keyword>
<keyword evidence="8 12" id="KW-1133">Transmembrane helix</keyword>